<comment type="caution">
    <text evidence="1">The sequence shown here is derived from an EMBL/GenBank/DDBJ whole genome shotgun (WGS) entry which is preliminary data.</text>
</comment>
<keyword evidence="2" id="KW-1185">Reference proteome</keyword>
<reference evidence="1 2" key="1">
    <citation type="journal article" date="2017" name="Int. J. Syst. Evol. Microbiol.">
        <title>Rouxiella badensis sp. nov. and Rouxiella silvae sp. nov. isolated from peat bog soil in Germany and emendation of the genus description.</title>
        <authorList>
            <person name="Le Fleche-Mateos A."/>
            <person name="Kugler J.H."/>
            <person name="Hansen S.H."/>
            <person name="Syldatk C."/>
            <person name="Hausmann R."/>
            <person name="Lomprez F."/>
            <person name="Vandenbogaert M."/>
            <person name="Manuguerra J.C."/>
            <person name="Grimont P.A."/>
        </authorList>
    </citation>
    <scope>NUCLEOTIDE SEQUENCE [LARGE SCALE GENOMIC DNA]</scope>
    <source>
        <strain evidence="1 2">DSM 100043</strain>
    </source>
</reference>
<accession>A0A1X0WG87</accession>
<sequence>MSSTAVHTPDECPLCQSTIKTKTSLNLTEKVLNVTCTSCGRYSIFRKTVQEISIDRSKRVALQAFFSSQPNYHLPLSLKAIDNPEPAGDF</sequence>
<dbReference type="AlphaFoldDB" id="A0A1X0WG87"/>
<dbReference type="GeneID" id="93566768"/>
<proteinExistence type="predicted"/>
<dbReference type="EMBL" id="MRWE01000012">
    <property type="protein sequence ID" value="ORJ25761.1"/>
    <property type="molecule type" value="Genomic_DNA"/>
</dbReference>
<protein>
    <submittedName>
        <fullName evidence="1">Uncharacterized protein</fullName>
    </submittedName>
</protein>
<evidence type="ECO:0000313" key="1">
    <source>
        <dbReference type="EMBL" id="ORJ25761.1"/>
    </source>
</evidence>
<dbReference type="STRING" id="1646377.BS640_08895"/>
<name>A0A1X0WG87_9GAMM</name>
<dbReference type="RefSeq" id="WP_017494437.1">
    <property type="nucleotide sequence ID" value="NZ_CAUQAZ010000076.1"/>
</dbReference>
<evidence type="ECO:0000313" key="2">
    <source>
        <dbReference type="Proteomes" id="UP000192536"/>
    </source>
</evidence>
<gene>
    <name evidence="1" type="ORF">BS640_08895</name>
</gene>
<organism evidence="1 2">
    <name type="scientific">Rouxiella badensis</name>
    <dbReference type="NCBI Taxonomy" id="1646377"/>
    <lineage>
        <taxon>Bacteria</taxon>
        <taxon>Pseudomonadati</taxon>
        <taxon>Pseudomonadota</taxon>
        <taxon>Gammaproteobacteria</taxon>
        <taxon>Enterobacterales</taxon>
        <taxon>Yersiniaceae</taxon>
        <taxon>Rouxiella</taxon>
    </lineage>
</organism>
<dbReference type="Proteomes" id="UP000192536">
    <property type="component" value="Unassembled WGS sequence"/>
</dbReference>